<name>A0A4Y3QW41_STRCI</name>
<dbReference type="SUPFAM" id="SSF55729">
    <property type="entry name" value="Acyl-CoA N-acyltransferases (Nat)"/>
    <property type="match status" value="1"/>
</dbReference>
<organism evidence="4 5">
    <name type="scientific">Streptomyces cacaoi</name>
    <dbReference type="NCBI Taxonomy" id="1898"/>
    <lineage>
        <taxon>Bacteria</taxon>
        <taxon>Bacillati</taxon>
        <taxon>Actinomycetota</taxon>
        <taxon>Actinomycetes</taxon>
        <taxon>Kitasatosporales</taxon>
        <taxon>Streptomycetaceae</taxon>
        <taxon>Streptomyces</taxon>
    </lineage>
</organism>
<dbReference type="EMBL" id="BJMM01000007">
    <property type="protein sequence ID" value="GEB49614.1"/>
    <property type="molecule type" value="Genomic_DNA"/>
</dbReference>
<dbReference type="InterPro" id="IPR016181">
    <property type="entry name" value="Acyl_CoA_acyltransferase"/>
</dbReference>
<dbReference type="PANTHER" id="PTHR43877">
    <property type="entry name" value="AMINOALKYLPHOSPHONATE N-ACETYLTRANSFERASE-RELATED-RELATED"/>
    <property type="match status" value="1"/>
</dbReference>
<keyword evidence="1 4" id="KW-0808">Transferase</keyword>
<dbReference type="AlphaFoldDB" id="A0A4Y3QW41"/>
<keyword evidence="2" id="KW-0012">Acyltransferase</keyword>
<reference evidence="4 5" key="1">
    <citation type="submission" date="2019-06" db="EMBL/GenBank/DDBJ databases">
        <title>Whole genome shotgun sequence of Streptomyces cacaoi subsp. cacaoi NBRC 12748.</title>
        <authorList>
            <person name="Hosoyama A."/>
            <person name="Uohara A."/>
            <person name="Ohji S."/>
            <person name="Ichikawa N."/>
        </authorList>
    </citation>
    <scope>NUCLEOTIDE SEQUENCE [LARGE SCALE GENOMIC DNA]</scope>
    <source>
        <strain evidence="4 5">NBRC 12748</strain>
    </source>
</reference>
<dbReference type="InterPro" id="IPR000182">
    <property type="entry name" value="GNAT_dom"/>
</dbReference>
<dbReference type="CDD" id="cd04301">
    <property type="entry name" value="NAT_SF"/>
    <property type="match status" value="1"/>
</dbReference>
<dbReference type="PROSITE" id="PS51186">
    <property type="entry name" value="GNAT"/>
    <property type="match status" value="1"/>
</dbReference>
<evidence type="ECO:0000256" key="2">
    <source>
        <dbReference type="ARBA" id="ARBA00023315"/>
    </source>
</evidence>
<keyword evidence="5" id="KW-1185">Reference proteome</keyword>
<dbReference type="GO" id="GO:0016747">
    <property type="term" value="F:acyltransferase activity, transferring groups other than amino-acyl groups"/>
    <property type="evidence" value="ECO:0007669"/>
    <property type="project" value="InterPro"/>
</dbReference>
<dbReference type="InterPro" id="IPR050832">
    <property type="entry name" value="Bact_Acetyltransf"/>
</dbReference>
<feature type="domain" description="N-acetyltransferase" evidence="3">
    <location>
        <begin position="3"/>
        <end position="159"/>
    </location>
</feature>
<dbReference type="Gene3D" id="3.40.630.30">
    <property type="match status" value="1"/>
</dbReference>
<comment type="caution">
    <text evidence="4">The sequence shown here is derived from an EMBL/GenBank/DDBJ whole genome shotgun (WGS) entry which is preliminary data.</text>
</comment>
<dbReference type="Proteomes" id="UP000319210">
    <property type="component" value="Unassembled WGS sequence"/>
</dbReference>
<evidence type="ECO:0000256" key="1">
    <source>
        <dbReference type="ARBA" id="ARBA00022679"/>
    </source>
</evidence>
<evidence type="ECO:0000313" key="5">
    <source>
        <dbReference type="Proteomes" id="UP000319210"/>
    </source>
</evidence>
<protein>
    <submittedName>
        <fullName evidence="4">N-acetyltransferase</fullName>
    </submittedName>
</protein>
<evidence type="ECO:0000313" key="4">
    <source>
        <dbReference type="EMBL" id="GEB49614.1"/>
    </source>
</evidence>
<proteinExistence type="predicted"/>
<dbReference type="Pfam" id="PF00583">
    <property type="entry name" value="Acetyltransf_1"/>
    <property type="match status" value="1"/>
</dbReference>
<accession>A0A4Y3QW41</accession>
<gene>
    <name evidence="4" type="ORF">SCA03_21650</name>
</gene>
<sequence>MPVSVRPMTVDDCDLYRELRLNALADAPRAFGSTYAREAAFTAEQWRERLAARSTLLAEADGKPCGLAAVIPEGPGRSELVSMWVAPDARGRGIGGHLVRAALELADARGVPEVRLWVVEGNPAAERLYTRHGFAFTGEVQPVREGEPTREYAMLRPAPATGTGTEER</sequence>
<evidence type="ECO:0000259" key="3">
    <source>
        <dbReference type="PROSITE" id="PS51186"/>
    </source>
</evidence>